<dbReference type="NCBIfam" id="TIGR00254">
    <property type="entry name" value="GGDEF"/>
    <property type="match status" value="1"/>
</dbReference>
<keyword evidence="1" id="KW-0472">Membrane</keyword>
<feature type="transmembrane region" description="Helical" evidence="1">
    <location>
        <begin position="114"/>
        <end position="142"/>
    </location>
</feature>
<keyword evidence="1" id="KW-0812">Transmembrane</keyword>
<dbReference type="EMBL" id="BMQN01000003">
    <property type="protein sequence ID" value="GGR92496.1"/>
    <property type="molecule type" value="Genomic_DNA"/>
</dbReference>
<dbReference type="InterPro" id="IPR029787">
    <property type="entry name" value="Nucleotide_cyclase"/>
</dbReference>
<dbReference type="Pfam" id="PF00990">
    <property type="entry name" value="GGDEF"/>
    <property type="match status" value="1"/>
</dbReference>
<feature type="transmembrane region" description="Helical" evidence="1">
    <location>
        <begin position="26"/>
        <end position="44"/>
    </location>
</feature>
<gene>
    <name evidence="3" type="ORF">GCM10008960_19230</name>
</gene>
<keyword evidence="4" id="KW-1185">Reference proteome</keyword>
<evidence type="ECO:0000313" key="3">
    <source>
        <dbReference type="EMBL" id="GGR92496.1"/>
    </source>
</evidence>
<dbReference type="PANTHER" id="PTHR45138">
    <property type="entry name" value="REGULATORY COMPONENTS OF SENSORY TRANSDUCTION SYSTEM"/>
    <property type="match status" value="1"/>
</dbReference>
<proteinExistence type="predicted"/>
<dbReference type="PANTHER" id="PTHR45138:SF9">
    <property type="entry name" value="DIGUANYLATE CYCLASE DGCM-RELATED"/>
    <property type="match status" value="1"/>
</dbReference>
<evidence type="ECO:0000256" key="1">
    <source>
        <dbReference type="SAM" id="Phobius"/>
    </source>
</evidence>
<dbReference type="InterPro" id="IPR043128">
    <property type="entry name" value="Rev_trsase/Diguanyl_cyclase"/>
</dbReference>
<dbReference type="InterPro" id="IPR000160">
    <property type="entry name" value="GGDEF_dom"/>
</dbReference>
<dbReference type="Gene3D" id="3.30.70.270">
    <property type="match status" value="1"/>
</dbReference>
<sequence length="350" mass="37270">MPTAPELTTRTTGLTADVTRVKLRGYLLALLLASPGLILLLLHLVQAGALGLAVTHGAVMLSGVALTVLVWRDQHRLNLAERVFAGLLLLSGLNFLLGYALHPGEVLGHDLLGSVLLFIVAGLLLVLPPLWSLPLSVALLVTYRLEVQLLSGLPPGTRSLSQWVNLGMFALLGVGVVMRQTLGQVVERAHLLTFLATHDPLTGLLNRRGFEDLAQPGRPLLVLDADHFKAINDTHGHAIGDDVLRHLARTVESQLPPGTLLARWGGEEFVLLAPGDLTGGVLLAERIRAAVGATPLAGLPVTVCLGVTFWADGESFRDAFSRADQAMYLAKRGGKNCVRTHPDEAPGGPD</sequence>
<dbReference type="Proteomes" id="UP000644548">
    <property type="component" value="Unassembled WGS sequence"/>
</dbReference>
<feature type="domain" description="GGDEF" evidence="2">
    <location>
        <begin position="216"/>
        <end position="343"/>
    </location>
</feature>
<dbReference type="PROSITE" id="PS50887">
    <property type="entry name" value="GGDEF"/>
    <property type="match status" value="1"/>
</dbReference>
<evidence type="ECO:0000313" key="4">
    <source>
        <dbReference type="Proteomes" id="UP000644548"/>
    </source>
</evidence>
<reference evidence="4" key="1">
    <citation type="journal article" date="2019" name="Int. J. Syst. Evol. Microbiol.">
        <title>The Global Catalogue of Microorganisms (GCM) 10K type strain sequencing project: providing services to taxonomists for standard genome sequencing and annotation.</title>
        <authorList>
            <consortium name="The Broad Institute Genomics Platform"/>
            <consortium name="The Broad Institute Genome Sequencing Center for Infectious Disease"/>
            <person name="Wu L."/>
            <person name="Ma J."/>
        </authorList>
    </citation>
    <scope>NUCLEOTIDE SEQUENCE [LARGE SCALE GENOMIC DNA]</scope>
    <source>
        <strain evidence="4">JCM 31405</strain>
    </source>
</reference>
<accession>A0ABQ2S476</accession>
<evidence type="ECO:0000259" key="2">
    <source>
        <dbReference type="PROSITE" id="PS50887"/>
    </source>
</evidence>
<dbReference type="InterPro" id="IPR050469">
    <property type="entry name" value="Diguanylate_Cyclase"/>
</dbReference>
<dbReference type="SUPFAM" id="SSF55073">
    <property type="entry name" value="Nucleotide cyclase"/>
    <property type="match status" value="1"/>
</dbReference>
<protein>
    <recommendedName>
        <fullName evidence="2">GGDEF domain-containing protein</fullName>
    </recommendedName>
</protein>
<feature type="transmembrane region" description="Helical" evidence="1">
    <location>
        <begin position="83"/>
        <end position="102"/>
    </location>
</feature>
<organism evidence="3 4">
    <name type="scientific">Deinococcus sedimenti</name>
    <dbReference type="NCBI Taxonomy" id="1867090"/>
    <lineage>
        <taxon>Bacteria</taxon>
        <taxon>Thermotogati</taxon>
        <taxon>Deinococcota</taxon>
        <taxon>Deinococci</taxon>
        <taxon>Deinococcales</taxon>
        <taxon>Deinococcaceae</taxon>
        <taxon>Deinococcus</taxon>
    </lineage>
</organism>
<keyword evidence="1" id="KW-1133">Transmembrane helix</keyword>
<dbReference type="SMART" id="SM00267">
    <property type="entry name" value="GGDEF"/>
    <property type="match status" value="1"/>
</dbReference>
<name>A0ABQ2S476_9DEIO</name>
<feature type="transmembrane region" description="Helical" evidence="1">
    <location>
        <begin position="50"/>
        <end position="71"/>
    </location>
</feature>
<dbReference type="CDD" id="cd01949">
    <property type="entry name" value="GGDEF"/>
    <property type="match status" value="1"/>
</dbReference>
<comment type="caution">
    <text evidence="3">The sequence shown here is derived from an EMBL/GenBank/DDBJ whole genome shotgun (WGS) entry which is preliminary data.</text>
</comment>